<protein>
    <recommendedName>
        <fullName evidence="4 5">Peptide chain release factor 2</fullName>
        <shortName evidence="4">RF-2</shortName>
    </recommendedName>
</protein>
<dbReference type="Pfam" id="PF03462">
    <property type="entry name" value="PCRF"/>
    <property type="match status" value="1"/>
</dbReference>
<evidence type="ECO:0000256" key="2">
    <source>
        <dbReference type="ARBA" id="ARBA00022481"/>
    </source>
</evidence>
<name>A0A0G1RXI7_9BACT</name>
<dbReference type="PROSITE" id="PS00745">
    <property type="entry name" value="RF_PROK_I"/>
    <property type="match status" value="1"/>
</dbReference>
<evidence type="ECO:0000259" key="7">
    <source>
        <dbReference type="PROSITE" id="PS00745"/>
    </source>
</evidence>
<dbReference type="EMBL" id="LCNT01000001">
    <property type="protein sequence ID" value="KKU62054.1"/>
    <property type="molecule type" value="Genomic_DNA"/>
</dbReference>
<dbReference type="PANTHER" id="PTHR43116">
    <property type="entry name" value="PEPTIDE CHAIN RELEASE FACTOR 2"/>
    <property type="match status" value="1"/>
</dbReference>
<reference evidence="8 9" key="1">
    <citation type="journal article" date="2015" name="Nature">
        <title>rRNA introns, odd ribosomes, and small enigmatic genomes across a large radiation of phyla.</title>
        <authorList>
            <person name="Brown C.T."/>
            <person name="Hug L.A."/>
            <person name="Thomas B.C."/>
            <person name="Sharon I."/>
            <person name="Castelle C.J."/>
            <person name="Singh A."/>
            <person name="Wilkins M.J."/>
            <person name="Williams K.H."/>
            <person name="Banfield J.F."/>
        </authorList>
    </citation>
    <scope>NUCLEOTIDE SEQUENCE [LARGE SCALE GENOMIC DNA]</scope>
</reference>
<evidence type="ECO:0000256" key="4">
    <source>
        <dbReference type="HAMAP-Rule" id="MF_00094"/>
    </source>
</evidence>
<comment type="function">
    <text evidence="4">Peptide chain release factor 2 directs the termination of translation in response to the peptide chain termination codons UGA and UAA.</text>
</comment>
<feature type="coiled-coil region" evidence="6">
    <location>
        <begin position="46"/>
        <end position="105"/>
    </location>
</feature>
<dbReference type="GO" id="GO:0005737">
    <property type="term" value="C:cytoplasm"/>
    <property type="evidence" value="ECO:0007669"/>
    <property type="project" value="UniProtKB-SubCell"/>
</dbReference>
<dbReference type="SUPFAM" id="SSF75620">
    <property type="entry name" value="Release factor"/>
    <property type="match status" value="1"/>
</dbReference>
<keyword evidence="2 4" id="KW-0488">Methylation</keyword>
<sequence>MEEVRSLKKRLEELIEAVGLKDKRGRVEALKAESQSQSFWQNQEEAQKVMRQLSQLNEEVDKIDTLKKKIDTLEELLKEEGDGQESVLTREIAEIEKELTGLESAKFLSGPYDAGDAILSLHAGQGGTEAMDWTAMLTRMYSRWAEGKNYKVEKVSERPGEEAGIKSVTLTIEGRYAYGYLKRERGTHRLVRQSPFNADNLRQTSFALVEVLPVLENLTEVEIKSDDLQIEFFRSSGSGGQNVNKVATAVRLKHLPTGITVEAQTQRYQEQNRKTALKILAAKLWEIEQEKRREKIDELKGEHQSASWGRQIRSYVLHPYKQVKDLRTNYTATDPEAVLDGAIDGFIEAELKLDLDKQ</sequence>
<comment type="subcellular location">
    <subcellularLocation>
        <location evidence="4">Cytoplasm</location>
    </subcellularLocation>
</comment>
<gene>
    <name evidence="4" type="primary">prfB</name>
    <name evidence="8" type="ORF">UX85_C0001G0268</name>
</gene>
<comment type="similarity">
    <text evidence="1 4">Belongs to the prokaryotic/mitochondrial release factor family.</text>
</comment>
<dbReference type="Pfam" id="PF00472">
    <property type="entry name" value="RF-1"/>
    <property type="match status" value="1"/>
</dbReference>
<dbReference type="Gene3D" id="1.20.58.410">
    <property type="entry name" value="Release factor"/>
    <property type="match status" value="1"/>
</dbReference>
<dbReference type="InterPro" id="IPR004374">
    <property type="entry name" value="PrfB"/>
</dbReference>
<dbReference type="InterPro" id="IPR000352">
    <property type="entry name" value="Pep_chain_release_fac_I"/>
</dbReference>
<evidence type="ECO:0000256" key="1">
    <source>
        <dbReference type="ARBA" id="ARBA00010835"/>
    </source>
</evidence>
<dbReference type="GO" id="GO:0016149">
    <property type="term" value="F:translation release factor activity, codon specific"/>
    <property type="evidence" value="ECO:0007669"/>
    <property type="project" value="UniProtKB-UniRule"/>
</dbReference>
<evidence type="ECO:0000313" key="8">
    <source>
        <dbReference type="EMBL" id="KKU62054.1"/>
    </source>
</evidence>
<dbReference type="PANTHER" id="PTHR43116:SF3">
    <property type="entry name" value="CLASS I PEPTIDE CHAIN RELEASE FACTOR"/>
    <property type="match status" value="1"/>
</dbReference>
<dbReference type="InterPro" id="IPR005139">
    <property type="entry name" value="PCRF"/>
</dbReference>
<keyword evidence="6" id="KW-0175">Coiled coil</keyword>
<dbReference type="Gene3D" id="3.30.70.1660">
    <property type="match status" value="1"/>
</dbReference>
<feature type="domain" description="Prokaryotic-type class I peptide chain release factors" evidence="7">
    <location>
        <begin position="234"/>
        <end position="250"/>
    </location>
</feature>
<dbReference type="Proteomes" id="UP000033860">
    <property type="component" value="Unassembled WGS sequence"/>
</dbReference>
<dbReference type="Gene3D" id="3.30.160.20">
    <property type="match status" value="1"/>
</dbReference>
<evidence type="ECO:0000313" key="9">
    <source>
        <dbReference type="Proteomes" id="UP000033860"/>
    </source>
</evidence>
<dbReference type="InterPro" id="IPR045853">
    <property type="entry name" value="Pep_chain_release_fac_I_sf"/>
</dbReference>
<comment type="PTM">
    <text evidence="4">Methylated by PrmC. Methylation increases the termination efficiency of RF2.</text>
</comment>
<organism evidence="8 9">
    <name type="scientific">Candidatus Beckwithbacteria bacterium GW2011_GWB1_47_15</name>
    <dbReference type="NCBI Taxonomy" id="1618371"/>
    <lineage>
        <taxon>Bacteria</taxon>
        <taxon>Candidatus Beckwithiibacteriota</taxon>
    </lineage>
</organism>
<proteinExistence type="inferred from homology"/>
<dbReference type="HAMAP" id="MF_00094">
    <property type="entry name" value="Rel_fac_2"/>
    <property type="match status" value="1"/>
</dbReference>
<evidence type="ECO:0000256" key="5">
    <source>
        <dbReference type="NCBIfam" id="TIGR00020"/>
    </source>
</evidence>
<dbReference type="AlphaFoldDB" id="A0A0G1RXI7"/>
<feature type="modified residue" description="N5-methylglutamine" evidence="4">
    <location>
        <position position="241"/>
    </location>
</feature>
<dbReference type="NCBIfam" id="TIGR00020">
    <property type="entry name" value="prfB"/>
    <property type="match status" value="1"/>
</dbReference>
<evidence type="ECO:0000256" key="3">
    <source>
        <dbReference type="ARBA" id="ARBA00022917"/>
    </source>
</evidence>
<keyword evidence="3 4" id="KW-0648">Protein biosynthesis</keyword>
<accession>A0A0G1RXI7</accession>
<evidence type="ECO:0000256" key="6">
    <source>
        <dbReference type="SAM" id="Coils"/>
    </source>
</evidence>
<dbReference type="SMART" id="SM00937">
    <property type="entry name" value="PCRF"/>
    <property type="match status" value="1"/>
</dbReference>
<keyword evidence="4" id="KW-0963">Cytoplasm</keyword>
<comment type="caution">
    <text evidence="8">The sequence shown here is derived from an EMBL/GenBank/DDBJ whole genome shotgun (WGS) entry which is preliminary data.</text>
</comment>